<name>A0A370KYI5_9HYPH</name>
<evidence type="ECO:0000259" key="3">
    <source>
        <dbReference type="Pfam" id="PF25455"/>
    </source>
</evidence>
<comment type="caution">
    <text evidence="4">The sequence shown here is derived from an EMBL/GenBank/DDBJ whole genome shotgun (WGS) entry which is preliminary data.</text>
</comment>
<evidence type="ECO:0000313" key="4">
    <source>
        <dbReference type="EMBL" id="RDJ20041.1"/>
    </source>
</evidence>
<dbReference type="GO" id="GO:0016226">
    <property type="term" value="P:iron-sulfur cluster assembly"/>
    <property type="evidence" value="ECO:0007669"/>
    <property type="project" value="TreeGrafter"/>
</dbReference>
<proteinExistence type="predicted"/>
<dbReference type="Gene3D" id="3.30.1360.120">
    <property type="entry name" value="Probable tRNA modification gtpase trme, domain 1"/>
    <property type="match status" value="2"/>
</dbReference>
<dbReference type="RefSeq" id="WP_114832332.1">
    <property type="nucleotide sequence ID" value="NZ_QQTO01000021.1"/>
</dbReference>
<dbReference type="Proteomes" id="UP000255207">
    <property type="component" value="Unassembled WGS sequence"/>
</dbReference>
<gene>
    <name evidence="4" type="ORF">DWE98_26535</name>
</gene>
<dbReference type="PANTHER" id="PTHR22602:SF0">
    <property type="entry name" value="TRANSFERASE CAF17, MITOCHONDRIAL-RELATED"/>
    <property type="match status" value="1"/>
</dbReference>
<protein>
    <submittedName>
        <fullName evidence="4">Folate-binding protein</fullName>
    </submittedName>
</protein>
<dbReference type="NCBIfam" id="TIGR03317">
    <property type="entry name" value="ygfZ_signature"/>
    <property type="match status" value="1"/>
</dbReference>
<dbReference type="Pfam" id="PF25455">
    <property type="entry name" value="Beta-barrel_CAF17_C"/>
    <property type="match status" value="1"/>
</dbReference>
<dbReference type="SUPFAM" id="SSF103025">
    <property type="entry name" value="Folate-binding domain"/>
    <property type="match status" value="1"/>
</dbReference>
<keyword evidence="5" id="KW-1185">Reference proteome</keyword>
<dbReference type="InterPro" id="IPR057460">
    <property type="entry name" value="CAF17_C"/>
</dbReference>
<dbReference type="Pfam" id="PF01571">
    <property type="entry name" value="GCV_T"/>
    <property type="match status" value="1"/>
</dbReference>
<feature type="domain" description="CAF17 C-terminal" evidence="3">
    <location>
        <begin position="213"/>
        <end position="285"/>
    </location>
</feature>
<dbReference type="PANTHER" id="PTHR22602">
    <property type="entry name" value="TRANSFERASE CAF17, MITOCHONDRIAL-RELATED"/>
    <property type="match status" value="1"/>
</dbReference>
<dbReference type="InterPro" id="IPR027266">
    <property type="entry name" value="TrmE/GcvT-like"/>
</dbReference>
<feature type="domain" description="GCVT N-terminal" evidence="2">
    <location>
        <begin position="15"/>
        <end position="110"/>
    </location>
</feature>
<dbReference type="EMBL" id="QQTP01000023">
    <property type="protein sequence ID" value="RDJ20041.1"/>
    <property type="molecule type" value="Genomic_DNA"/>
</dbReference>
<dbReference type="AlphaFoldDB" id="A0A370KYI5"/>
<evidence type="ECO:0000259" key="2">
    <source>
        <dbReference type="Pfam" id="PF01571"/>
    </source>
</evidence>
<reference evidence="5" key="1">
    <citation type="submission" date="2018-07" db="EMBL/GenBank/DDBJ databases">
        <authorList>
            <person name="Safronova V.I."/>
            <person name="Chirak E.R."/>
            <person name="Sazanova A.L."/>
        </authorList>
    </citation>
    <scope>NUCLEOTIDE SEQUENCE [LARGE SCALE GENOMIC DNA]</scope>
    <source>
        <strain evidence="5">RCAM04685</strain>
    </source>
</reference>
<keyword evidence="1" id="KW-0809">Transit peptide</keyword>
<sequence length="299" mass="31438">MPAAHLKAAHLKDRGVIRVSGEDARDFLQNIVTNEMDLVTADHAGYGGLLTPQGKIISDFLVIAVPESEGGGFLLDAPLLQVPDLMKRLKLYKLRAKVALDDLSEASAVIAATDGSQLPADAGLTYADPRLSELGGRAITDRDGLNEIASEDMDAYHARRIALGIPDGGRDFAYGDTFPHEALFDQLGGVSFKKGCYIGQEVVSRMQHRGTARTRAVPVVFTEGLNPEMGVEASAGGKSLGHIGSSAGGRGLAMLRLDRVADALAEGQTLAGGGLAFTLEKPSFLHFLFPGEPGFGAAA</sequence>
<evidence type="ECO:0000256" key="1">
    <source>
        <dbReference type="ARBA" id="ARBA00022946"/>
    </source>
</evidence>
<accession>A0A370KYI5</accession>
<evidence type="ECO:0000313" key="5">
    <source>
        <dbReference type="Proteomes" id="UP000255207"/>
    </source>
</evidence>
<dbReference type="OrthoDB" id="9796287at2"/>
<dbReference type="InterPro" id="IPR017703">
    <property type="entry name" value="YgfZ/GCV_T_CS"/>
</dbReference>
<organism evidence="4 5">
    <name type="scientific">Bosea caraganae</name>
    <dbReference type="NCBI Taxonomy" id="2763117"/>
    <lineage>
        <taxon>Bacteria</taxon>
        <taxon>Pseudomonadati</taxon>
        <taxon>Pseudomonadota</taxon>
        <taxon>Alphaproteobacteria</taxon>
        <taxon>Hyphomicrobiales</taxon>
        <taxon>Boseaceae</taxon>
        <taxon>Bosea</taxon>
    </lineage>
</organism>
<dbReference type="InterPro" id="IPR006222">
    <property type="entry name" value="GCVT_N"/>
</dbReference>
<dbReference type="InterPro" id="IPR045179">
    <property type="entry name" value="YgfZ/GcvT"/>
</dbReference>